<feature type="region of interest" description="Disordered" evidence="3">
    <location>
        <begin position="1"/>
        <end position="78"/>
    </location>
</feature>
<dbReference type="SUPFAM" id="SSF57997">
    <property type="entry name" value="Tropomyosin"/>
    <property type="match status" value="1"/>
</dbReference>
<dbReference type="GO" id="GO:0035556">
    <property type="term" value="P:intracellular signal transduction"/>
    <property type="evidence" value="ECO:0007669"/>
    <property type="project" value="InterPro"/>
</dbReference>
<dbReference type="GO" id="GO:0003676">
    <property type="term" value="F:nucleic acid binding"/>
    <property type="evidence" value="ECO:0007669"/>
    <property type="project" value="InterPro"/>
</dbReference>
<keyword evidence="2" id="KW-0175">Coiled coil</keyword>
<evidence type="ECO:0000259" key="4">
    <source>
        <dbReference type="PROSITE" id="PS50158"/>
    </source>
</evidence>
<feature type="coiled-coil region" evidence="2">
    <location>
        <begin position="402"/>
        <end position="507"/>
    </location>
</feature>
<dbReference type="InterPro" id="IPR001878">
    <property type="entry name" value="Znf_CCHC"/>
</dbReference>
<dbReference type="GO" id="GO:0022900">
    <property type="term" value="P:electron transport chain"/>
    <property type="evidence" value="ECO:0007669"/>
    <property type="project" value="InterPro"/>
</dbReference>
<dbReference type="GO" id="GO:0009055">
    <property type="term" value="F:electron transfer activity"/>
    <property type="evidence" value="ECO:0007669"/>
    <property type="project" value="InterPro"/>
</dbReference>
<dbReference type="InterPro" id="IPR010980">
    <property type="entry name" value="Cyt_c/b562"/>
</dbReference>
<accession>A0A0G4E9P9</accession>
<dbReference type="Proteomes" id="UP000041254">
    <property type="component" value="Unassembled WGS sequence"/>
</dbReference>
<dbReference type="PROSITE" id="PS51113">
    <property type="entry name" value="ZF_BTK"/>
    <property type="match status" value="1"/>
</dbReference>
<keyword evidence="1" id="KW-0863">Zinc-finger</keyword>
<dbReference type="VEuPathDB" id="CryptoDB:Vbra_6829"/>
<keyword evidence="1" id="KW-0862">Zinc</keyword>
<dbReference type="AlphaFoldDB" id="A0A0G4E9P9"/>
<dbReference type="GO" id="GO:0005506">
    <property type="term" value="F:iron ion binding"/>
    <property type="evidence" value="ECO:0007669"/>
    <property type="project" value="InterPro"/>
</dbReference>
<evidence type="ECO:0000313" key="6">
    <source>
        <dbReference type="Proteomes" id="UP000041254"/>
    </source>
</evidence>
<proteinExistence type="predicted"/>
<sequence>MEDHSSVAASPATEHDSPRSTPLQAPLFPPIHTPRQGAAPQGDVEHEAIKTAACIKQPEEEHAAPPPAFNDIHDESGDAQAKVGAERVWPRMGSVAGMLFKNSAKRKIPPLSRPSDAGPMTASSSVFPPNPSAILLNKPQVMMMTTRGTDTTAADRRSPQEETDGQLANNAIGISDITPELAAQVVRHYLLPMFEKKRRALGRTDMSTAPPPKASAPTTAAGSHGEGVYAELKLSDSLLAQLELAKNEINELRERLENCDEDRQQLQKTTHQLKSEIDQLQRELSTTQFQEEAIRQRAEEAESECLLLKKQVTELERYLQESHTECRALSARVFEQEALTDQLQRTVASQQNAHALSNLENEVLAEQVRNLHSAAFQLSDIKALQDRLSFQQEVSEEKLSAVHEYKEQIELELAKLAKERNQLMESKKDLMGQKEILSNEKQRLENDLEANRQRAHTEMVQLYEEKENIRKDRDKIEKKMKEMGEDRDKLKQRLKKYRARRKMFEAEQKTCKNCGRDYLESENFNWSCRTHQSEFGGEMWWCCGKLGKDAPGCKFSKHESKDDDDDLDEQEKQEKEEAERKIRNQNIRCFCCKEIGHKGKECPRDPNPRTKYSAPREARRIDLLKNTTIQNVRIQGGAALVKALDSKSGYDALKENNVMQEPTLFQDLVKLHTRPAPAEGGGSPRVLSSDAVGADNEDDEDESEEDSDEDEDKESDVDSSEEDDTAAKGKTNKAIQEMEAPMVP</sequence>
<reference evidence="5 6" key="1">
    <citation type="submission" date="2014-11" db="EMBL/GenBank/DDBJ databases">
        <authorList>
            <person name="Zhu J."/>
            <person name="Qi W."/>
            <person name="Song R."/>
        </authorList>
    </citation>
    <scope>NUCLEOTIDE SEQUENCE [LARGE SCALE GENOMIC DNA]</scope>
</reference>
<dbReference type="PROSITE" id="PS50158">
    <property type="entry name" value="ZF_CCHC"/>
    <property type="match status" value="1"/>
</dbReference>
<dbReference type="SUPFAM" id="SSF47175">
    <property type="entry name" value="Cytochromes"/>
    <property type="match status" value="1"/>
</dbReference>
<feature type="compositionally biased region" description="Basic and acidic residues" evidence="3">
    <location>
        <begin position="570"/>
        <end position="579"/>
    </location>
</feature>
<dbReference type="InParanoid" id="A0A0G4E9P9"/>
<dbReference type="GO" id="GO:0020037">
    <property type="term" value="F:heme binding"/>
    <property type="evidence" value="ECO:0007669"/>
    <property type="project" value="InterPro"/>
</dbReference>
<name>A0A0G4E9P9_VITBC</name>
<dbReference type="InterPro" id="IPR001562">
    <property type="entry name" value="Znf_Btk_motif"/>
</dbReference>
<evidence type="ECO:0000313" key="5">
    <source>
        <dbReference type="EMBL" id="CEL92371.1"/>
    </source>
</evidence>
<dbReference type="OrthoDB" id="449302at2759"/>
<feature type="domain" description="CCHC-type" evidence="4">
    <location>
        <begin position="588"/>
        <end position="604"/>
    </location>
</feature>
<dbReference type="OMA" id="WCCGKLG"/>
<evidence type="ECO:0000256" key="2">
    <source>
        <dbReference type="SAM" id="Coils"/>
    </source>
</evidence>
<organism evidence="5 6">
    <name type="scientific">Vitrella brassicaformis (strain CCMP3155)</name>
    <dbReference type="NCBI Taxonomy" id="1169540"/>
    <lineage>
        <taxon>Eukaryota</taxon>
        <taxon>Sar</taxon>
        <taxon>Alveolata</taxon>
        <taxon>Colpodellida</taxon>
        <taxon>Vitrellaceae</taxon>
        <taxon>Vitrella</taxon>
    </lineage>
</organism>
<feature type="region of interest" description="Disordered" evidence="3">
    <location>
        <begin position="202"/>
        <end position="223"/>
    </location>
</feature>
<dbReference type="PhylomeDB" id="A0A0G4E9P9"/>
<evidence type="ECO:0000256" key="1">
    <source>
        <dbReference type="PROSITE-ProRule" id="PRU00432"/>
    </source>
</evidence>
<dbReference type="EMBL" id="CDMY01000069">
    <property type="protein sequence ID" value="CEL92371.1"/>
    <property type="molecule type" value="Genomic_DNA"/>
</dbReference>
<dbReference type="InterPro" id="IPR036875">
    <property type="entry name" value="Znf_CCHC_sf"/>
</dbReference>
<dbReference type="SUPFAM" id="SSF57756">
    <property type="entry name" value="Retrovirus zinc finger-like domains"/>
    <property type="match status" value="1"/>
</dbReference>
<keyword evidence="1" id="KW-0479">Metal-binding</keyword>
<feature type="region of interest" description="Disordered" evidence="3">
    <location>
        <begin position="106"/>
        <end position="131"/>
    </location>
</feature>
<keyword evidence="6" id="KW-1185">Reference proteome</keyword>
<feature type="coiled-coil region" evidence="2">
    <location>
        <begin position="235"/>
        <end position="318"/>
    </location>
</feature>
<feature type="compositionally biased region" description="Acidic residues" evidence="3">
    <location>
        <begin position="695"/>
        <end position="724"/>
    </location>
</feature>
<protein>
    <recommendedName>
        <fullName evidence="4">CCHC-type domain-containing protein</fullName>
    </recommendedName>
</protein>
<evidence type="ECO:0000256" key="3">
    <source>
        <dbReference type="SAM" id="MobiDB-lite"/>
    </source>
</evidence>
<feature type="region of interest" description="Disordered" evidence="3">
    <location>
        <begin position="674"/>
        <end position="744"/>
    </location>
</feature>
<feature type="region of interest" description="Disordered" evidence="3">
    <location>
        <begin position="557"/>
        <end position="579"/>
    </location>
</feature>
<gene>
    <name evidence="5" type="ORF">Vbra_6829</name>
</gene>
<dbReference type="GO" id="GO:0008270">
    <property type="term" value="F:zinc ion binding"/>
    <property type="evidence" value="ECO:0007669"/>
    <property type="project" value="UniProtKB-KW"/>
</dbReference>